<comment type="caution">
    <text evidence="1">The sequence shown here is derived from an EMBL/GenBank/DDBJ whole genome shotgun (WGS) entry which is preliminary data.</text>
</comment>
<protein>
    <submittedName>
        <fullName evidence="1">DUF4156 domain-containing protein</fullName>
    </submittedName>
</protein>
<proteinExistence type="predicted"/>
<sequence length="147" mass="16480">MQKCIFYLSVCIEAILASGCIAFHDPQTTLLQEAQHIVIVYEKPDNCKMLGEVDGFKKNTWGGLDLKQIKDSAKNDMKNNASAMGADTIFVVSEDKLTSSNEVISGKKNTNDSIFGSRTREEIVKEIHIQGTAYKCKMDNNDFRHKE</sequence>
<evidence type="ECO:0000313" key="2">
    <source>
        <dbReference type="Proteomes" id="UP000256424"/>
    </source>
</evidence>
<organism evidence="1 2">
    <name type="scientific">Helicobacter aurati</name>
    <dbReference type="NCBI Taxonomy" id="137778"/>
    <lineage>
        <taxon>Bacteria</taxon>
        <taxon>Pseudomonadati</taxon>
        <taxon>Campylobacterota</taxon>
        <taxon>Epsilonproteobacteria</taxon>
        <taxon>Campylobacterales</taxon>
        <taxon>Helicobacteraceae</taxon>
        <taxon>Helicobacter</taxon>
    </lineage>
</organism>
<name>A0A3D8J8H3_9HELI</name>
<evidence type="ECO:0000313" key="1">
    <source>
        <dbReference type="EMBL" id="RDU73174.1"/>
    </source>
</evidence>
<dbReference type="Pfam" id="PF13698">
    <property type="entry name" value="DUF4156"/>
    <property type="match status" value="1"/>
</dbReference>
<reference evidence="1 2" key="1">
    <citation type="submission" date="2018-04" db="EMBL/GenBank/DDBJ databases">
        <title>Novel Campyloabacter and Helicobacter Species and Strains.</title>
        <authorList>
            <person name="Mannion A.J."/>
            <person name="Shen Z."/>
            <person name="Fox J.G."/>
        </authorList>
    </citation>
    <scope>NUCLEOTIDE SEQUENCE [LARGE SCALE GENOMIC DNA]</scope>
    <source>
        <strain evidence="1 2">MIT 97-5075</strain>
    </source>
</reference>
<dbReference type="Proteomes" id="UP000256424">
    <property type="component" value="Unassembled WGS sequence"/>
</dbReference>
<accession>A0A3D8J8H3</accession>
<dbReference type="AlphaFoldDB" id="A0A3D8J8H3"/>
<dbReference type="RefSeq" id="WP_104762677.1">
    <property type="nucleotide sequence ID" value="NZ_FZPM01000006.1"/>
</dbReference>
<gene>
    <name evidence="1" type="ORF">CQA66_02850</name>
</gene>
<dbReference type="EMBL" id="NXLW01000003">
    <property type="protein sequence ID" value="RDU73174.1"/>
    <property type="molecule type" value="Genomic_DNA"/>
</dbReference>
<dbReference type="OrthoDB" id="5516561at2"/>
<keyword evidence="2" id="KW-1185">Reference proteome</keyword>
<dbReference type="InterPro" id="IPR025294">
    <property type="entry name" value="DUF4156"/>
</dbReference>